<accession>A0ABN9QYR7</accession>
<comment type="caution">
    <text evidence="2">The sequence shown here is derived from an EMBL/GenBank/DDBJ whole genome shotgun (WGS) entry which is preliminary data.</text>
</comment>
<dbReference type="EMBL" id="CAUYUJ010004681">
    <property type="protein sequence ID" value="CAK0810529.1"/>
    <property type="molecule type" value="Genomic_DNA"/>
</dbReference>
<protein>
    <submittedName>
        <fullName evidence="2">Uncharacterized protein</fullName>
    </submittedName>
</protein>
<feature type="compositionally biased region" description="Basic residues" evidence="1">
    <location>
        <begin position="466"/>
        <end position="481"/>
    </location>
</feature>
<proteinExistence type="predicted"/>
<gene>
    <name evidence="2" type="ORF">PCOR1329_LOCUS15475</name>
</gene>
<sequence length="528" mass="58640">MAEVPAAAVSRVRGDDADGLFQIISRHFKYRETLNEGAKDDDTIKEWTPFLKDLLEAFPNGSINQSASTKAFTELAGKEENKGWHLTGGELKLWAKKQSLRMRAMIHDVAKGVSKAKKRAGKRAPRWVMPFLNEPEGDDGSGADDAGEDADDNELDEEGEGEESEEENEEKKDLKVLRKPSVFMKRPAADDENGYHYMYDREMKVAYRYKVQRDEHGELIADTKIKEMATRGPELPHADAQPNELAVAYFGTVKWEIPTLTVEELKLNMLKSVRRGVVYQAPHKKDQQPVQLKLMYERRQTLLQIYHKGSGACGQMVITNYSDQLKVEAEAYMAELVNLYCSGVIDAQAVKQRKCEWMCAHPPDVKPSETSETGGRPVCKRPAAAALPSDAMQPSEDKKADGSSEPACQEAPADSPSKRVRLSEKTPERQVPGDKGGGGEESKGIEHVPREDKNASLQEKPQKSIKAPRKPKAPSKPKARAAKQSSSEDVDDRKYITPKKAAKRADDTSIAESSSDDGLPQPSDPFSF</sequence>
<keyword evidence="3" id="KW-1185">Reference proteome</keyword>
<evidence type="ECO:0000313" key="3">
    <source>
        <dbReference type="Proteomes" id="UP001189429"/>
    </source>
</evidence>
<organism evidence="2 3">
    <name type="scientific">Prorocentrum cordatum</name>
    <dbReference type="NCBI Taxonomy" id="2364126"/>
    <lineage>
        <taxon>Eukaryota</taxon>
        <taxon>Sar</taxon>
        <taxon>Alveolata</taxon>
        <taxon>Dinophyceae</taxon>
        <taxon>Prorocentrales</taxon>
        <taxon>Prorocentraceae</taxon>
        <taxon>Prorocentrum</taxon>
    </lineage>
</organism>
<name>A0ABN9QYR7_9DINO</name>
<feature type="compositionally biased region" description="Basic residues" evidence="1">
    <location>
        <begin position="115"/>
        <end position="125"/>
    </location>
</feature>
<evidence type="ECO:0000256" key="1">
    <source>
        <dbReference type="SAM" id="MobiDB-lite"/>
    </source>
</evidence>
<feature type="compositionally biased region" description="Acidic residues" evidence="1">
    <location>
        <begin position="135"/>
        <end position="168"/>
    </location>
</feature>
<evidence type="ECO:0000313" key="2">
    <source>
        <dbReference type="EMBL" id="CAK0810529.1"/>
    </source>
</evidence>
<feature type="region of interest" description="Disordered" evidence="1">
    <location>
        <begin position="115"/>
        <end position="175"/>
    </location>
</feature>
<feature type="region of interest" description="Disordered" evidence="1">
    <location>
        <begin position="385"/>
        <end position="528"/>
    </location>
</feature>
<reference evidence="2" key="1">
    <citation type="submission" date="2023-10" db="EMBL/GenBank/DDBJ databases">
        <authorList>
            <person name="Chen Y."/>
            <person name="Shah S."/>
            <person name="Dougan E. K."/>
            <person name="Thang M."/>
            <person name="Chan C."/>
        </authorList>
    </citation>
    <scope>NUCLEOTIDE SEQUENCE [LARGE SCALE GENOMIC DNA]</scope>
</reference>
<feature type="compositionally biased region" description="Basic and acidic residues" evidence="1">
    <location>
        <begin position="421"/>
        <end position="454"/>
    </location>
</feature>
<dbReference type="Proteomes" id="UP001189429">
    <property type="component" value="Unassembled WGS sequence"/>
</dbReference>
<feature type="region of interest" description="Disordered" evidence="1">
    <location>
        <begin position="361"/>
        <end position="380"/>
    </location>
</feature>